<evidence type="ECO:0000256" key="2">
    <source>
        <dbReference type="SAM" id="MobiDB-lite"/>
    </source>
</evidence>
<evidence type="ECO:0000313" key="4">
    <source>
        <dbReference type="Proteomes" id="UP000094444"/>
    </source>
</evidence>
<organism evidence="3 4">
    <name type="scientific">Diaporthe helianthi</name>
    <dbReference type="NCBI Taxonomy" id="158607"/>
    <lineage>
        <taxon>Eukaryota</taxon>
        <taxon>Fungi</taxon>
        <taxon>Dikarya</taxon>
        <taxon>Ascomycota</taxon>
        <taxon>Pezizomycotina</taxon>
        <taxon>Sordariomycetes</taxon>
        <taxon>Sordariomycetidae</taxon>
        <taxon>Diaporthales</taxon>
        <taxon>Diaporthaceae</taxon>
        <taxon>Diaporthe</taxon>
    </lineage>
</organism>
<dbReference type="AlphaFoldDB" id="A0A2P5HUF2"/>
<evidence type="ECO:0000256" key="1">
    <source>
        <dbReference type="SAM" id="Coils"/>
    </source>
</evidence>
<protein>
    <submittedName>
        <fullName evidence="3">Uncharacterized protein</fullName>
    </submittedName>
</protein>
<dbReference type="EMBL" id="MAVT02000720">
    <property type="protein sequence ID" value="POS73873.1"/>
    <property type="molecule type" value="Genomic_DNA"/>
</dbReference>
<proteinExistence type="predicted"/>
<reference evidence="3" key="1">
    <citation type="submission" date="2017-09" db="EMBL/GenBank/DDBJ databases">
        <title>Polyketide synthases of a Diaporthe helianthi virulent isolate.</title>
        <authorList>
            <person name="Baroncelli R."/>
        </authorList>
    </citation>
    <scope>NUCLEOTIDE SEQUENCE [LARGE SCALE GENOMIC DNA]</scope>
    <source>
        <strain evidence="3">7/96</strain>
    </source>
</reference>
<feature type="coiled-coil region" evidence="1">
    <location>
        <begin position="14"/>
        <end position="65"/>
    </location>
</feature>
<sequence length="254" mass="27535">MSGERRSSALALMVKKMEELHSQLNVERAALEDQEAQQHANAARAQKFERQMRSVSEQLLQLLSDSGEMARHNRHTGSVRMPGPAPGVDPDDPGQLQVQIGQQRRLLQAELDELRSSSEAFSSQAREHAGEANKIRRQMREIEESIKRLKEEIKKAKNHDQHNGKHGRGGPRGGGPGAGGSSRPQHSSAQSDPHDGGWSGGDYDKYLSNSGGGGQQSSSNSSGYNQAAAKAPGHVNSKRASGAVVQRTPQTNRK</sequence>
<name>A0A2P5HUF2_DIAHE</name>
<gene>
    <name evidence="3" type="ORF">DHEL01_v207740</name>
</gene>
<feature type="region of interest" description="Disordered" evidence="2">
    <location>
        <begin position="72"/>
        <end position="254"/>
    </location>
</feature>
<dbReference type="Proteomes" id="UP000094444">
    <property type="component" value="Unassembled WGS sequence"/>
</dbReference>
<keyword evidence="4" id="KW-1185">Reference proteome</keyword>
<dbReference type="InParanoid" id="A0A2P5HUF2"/>
<feature type="compositionally biased region" description="Gly residues" evidence="2">
    <location>
        <begin position="170"/>
        <end position="180"/>
    </location>
</feature>
<evidence type="ECO:0000313" key="3">
    <source>
        <dbReference type="EMBL" id="POS73873.1"/>
    </source>
</evidence>
<feature type="compositionally biased region" description="Basic and acidic residues" evidence="2">
    <location>
        <begin position="125"/>
        <end position="163"/>
    </location>
</feature>
<accession>A0A2P5HUF2</accession>
<comment type="caution">
    <text evidence="3">The sequence shown here is derived from an EMBL/GenBank/DDBJ whole genome shotgun (WGS) entry which is preliminary data.</text>
</comment>
<keyword evidence="1" id="KW-0175">Coiled coil</keyword>